<proteinExistence type="predicted"/>
<evidence type="ECO:0000313" key="1">
    <source>
        <dbReference type="EMBL" id="SFH05886.1"/>
    </source>
</evidence>
<sequence length="224" mass="25464">MLKKIILGGLLILNITGYGQTINWNRLERTDRHMLSINAGLDYGLTGGLAYGYKLKTETPVVLTAEYSTPFGEVLIDDYKSKIGVMLRFAEFGDFSFSAKLQGLFRRYESEYVRMSNFGTEISVTSGYYKKNWYIAAEAGFDKAIITHFKHAEIYRENFPLVKDGWYEPSSGGNFNYGLQAGFSVDKSDITLRIGWVITQDFKTVPNLPFYAQLGYAIKLRNKN</sequence>
<keyword evidence="2" id="KW-1185">Reference proteome</keyword>
<organism evidence="1 2">
    <name type="scientific">Pedobacter insulae</name>
    <dbReference type="NCBI Taxonomy" id="414048"/>
    <lineage>
        <taxon>Bacteria</taxon>
        <taxon>Pseudomonadati</taxon>
        <taxon>Bacteroidota</taxon>
        <taxon>Sphingobacteriia</taxon>
        <taxon>Sphingobacteriales</taxon>
        <taxon>Sphingobacteriaceae</taxon>
        <taxon>Pedobacter</taxon>
    </lineage>
</organism>
<dbReference type="RefSeq" id="WP_090993281.1">
    <property type="nucleotide sequence ID" value="NZ_FOPP01000004.1"/>
</dbReference>
<evidence type="ECO:0008006" key="3">
    <source>
        <dbReference type="Google" id="ProtNLM"/>
    </source>
</evidence>
<dbReference type="STRING" id="414048.SAMN04489864_104353"/>
<reference evidence="1 2" key="1">
    <citation type="submission" date="2016-10" db="EMBL/GenBank/DDBJ databases">
        <authorList>
            <person name="de Groot N.N."/>
        </authorList>
    </citation>
    <scope>NUCLEOTIDE SEQUENCE [LARGE SCALE GENOMIC DNA]</scope>
    <source>
        <strain evidence="1 2">DSM 18684</strain>
    </source>
</reference>
<dbReference type="EMBL" id="FOPP01000004">
    <property type="protein sequence ID" value="SFH05886.1"/>
    <property type="molecule type" value="Genomic_DNA"/>
</dbReference>
<accession>A0A1I2WZK9</accession>
<dbReference type="Proteomes" id="UP000199666">
    <property type="component" value="Unassembled WGS sequence"/>
</dbReference>
<dbReference type="AlphaFoldDB" id="A0A1I2WZK9"/>
<dbReference type="OrthoDB" id="944734at2"/>
<gene>
    <name evidence="1" type="ORF">SAMN04489864_104353</name>
</gene>
<name>A0A1I2WZK9_9SPHI</name>
<protein>
    <recommendedName>
        <fullName evidence="3">Outer membrane protein beta-barrel domain-containing protein</fullName>
    </recommendedName>
</protein>
<evidence type="ECO:0000313" key="2">
    <source>
        <dbReference type="Proteomes" id="UP000199666"/>
    </source>
</evidence>